<dbReference type="EMBL" id="ML210304">
    <property type="protein sequence ID" value="TFK20327.1"/>
    <property type="molecule type" value="Genomic_DNA"/>
</dbReference>
<dbReference type="STRING" id="230819.A0A5C3KK83"/>
<evidence type="ECO:0000313" key="6">
    <source>
        <dbReference type="EMBL" id="TFK20327.1"/>
    </source>
</evidence>
<dbReference type="InterPro" id="IPR001680">
    <property type="entry name" value="WD40_rpt"/>
</dbReference>
<dbReference type="SUPFAM" id="SSF53474">
    <property type="entry name" value="alpha/beta-Hydrolases"/>
    <property type="match status" value="1"/>
</dbReference>
<protein>
    <submittedName>
        <fullName evidence="6">WD40 repeat-like protein</fullName>
    </submittedName>
</protein>
<feature type="region of interest" description="Disordered" evidence="4">
    <location>
        <begin position="1"/>
        <end position="24"/>
    </location>
</feature>
<evidence type="ECO:0000256" key="3">
    <source>
        <dbReference type="PROSITE-ProRule" id="PRU00221"/>
    </source>
</evidence>
<feature type="repeat" description="WD" evidence="3">
    <location>
        <begin position="738"/>
        <end position="772"/>
    </location>
</feature>
<dbReference type="SMART" id="SM00320">
    <property type="entry name" value="WD40"/>
    <property type="match status" value="7"/>
</dbReference>
<dbReference type="InterPro" id="IPR019775">
    <property type="entry name" value="WD40_repeat_CS"/>
</dbReference>
<dbReference type="InterPro" id="IPR029058">
    <property type="entry name" value="AB_hydrolase_fold"/>
</dbReference>
<dbReference type="InterPro" id="IPR011047">
    <property type="entry name" value="Quinoprotein_ADH-like_sf"/>
</dbReference>
<keyword evidence="2" id="KW-0677">Repeat</keyword>
<dbReference type="PROSITE" id="PS50294">
    <property type="entry name" value="WD_REPEATS_REGION"/>
    <property type="match status" value="6"/>
</dbReference>
<dbReference type="SUPFAM" id="SSF50998">
    <property type="entry name" value="Quinoprotein alcohol dehydrogenase-like"/>
    <property type="match status" value="1"/>
</dbReference>
<accession>A0A5C3KK83</accession>
<feature type="repeat" description="WD" evidence="3">
    <location>
        <begin position="859"/>
        <end position="900"/>
    </location>
</feature>
<reference evidence="6 7" key="1">
    <citation type="journal article" date="2019" name="Nat. Ecol. Evol.">
        <title>Megaphylogeny resolves global patterns of mushroom evolution.</title>
        <authorList>
            <person name="Varga T."/>
            <person name="Krizsan K."/>
            <person name="Foldi C."/>
            <person name="Dima B."/>
            <person name="Sanchez-Garcia M."/>
            <person name="Sanchez-Ramirez S."/>
            <person name="Szollosi G.J."/>
            <person name="Szarkandi J.G."/>
            <person name="Papp V."/>
            <person name="Albert L."/>
            <person name="Andreopoulos W."/>
            <person name="Angelini C."/>
            <person name="Antonin V."/>
            <person name="Barry K.W."/>
            <person name="Bougher N.L."/>
            <person name="Buchanan P."/>
            <person name="Buyck B."/>
            <person name="Bense V."/>
            <person name="Catcheside P."/>
            <person name="Chovatia M."/>
            <person name="Cooper J."/>
            <person name="Damon W."/>
            <person name="Desjardin D."/>
            <person name="Finy P."/>
            <person name="Geml J."/>
            <person name="Haridas S."/>
            <person name="Hughes K."/>
            <person name="Justo A."/>
            <person name="Karasinski D."/>
            <person name="Kautmanova I."/>
            <person name="Kiss B."/>
            <person name="Kocsube S."/>
            <person name="Kotiranta H."/>
            <person name="LaButti K.M."/>
            <person name="Lechner B.E."/>
            <person name="Liimatainen K."/>
            <person name="Lipzen A."/>
            <person name="Lukacs Z."/>
            <person name="Mihaltcheva S."/>
            <person name="Morgado L.N."/>
            <person name="Niskanen T."/>
            <person name="Noordeloos M.E."/>
            <person name="Ohm R.A."/>
            <person name="Ortiz-Santana B."/>
            <person name="Ovrebo C."/>
            <person name="Racz N."/>
            <person name="Riley R."/>
            <person name="Savchenko A."/>
            <person name="Shiryaev A."/>
            <person name="Soop K."/>
            <person name="Spirin V."/>
            <person name="Szebenyi C."/>
            <person name="Tomsovsky M."/>
            <person name="Tulloss R.E."/>
            <person name="Uehling J."/>
            <person name="Grigoriev I.V."/>
            <person name="Vagvolgyi C."/>
            <person name="Papp T."/>
            <person name="Martin F.M."/>
            <person name="Miettinen O."/>
            <person name="Hibbett D.S."/>
            <person name="Nagy L.G."/>
        </authorList>
    </citation>
    <scope>NUCLEOTIDE SEQUENCE [LARGE SCALE GENOMIC DNA]</scope>
    <source>
        <strain evidence="6 7">CBS 121175</strain>
    </source>
</reference>
<proteinExistence type="predicted"/>
<dbReference type="PROSITE" id="PS50082">
    <property type="entry name" value="WD_REPEATS_2"/>
    <property type="match status" value="7"/>
</dbReference>
<evidence type="ECO:0000256" key="1">
    <source>
        <dbReference type="ARBA" id="ARBA00022574"/>
    </source>
</evidence>
<feature type="repeat" description="WD" evidence="3">
    <location>
        <begin position="645"/>
        <end position="686"/>
    </location>
</feature>
<gene>
    <name evidence="6" type="ORF">FA15DRAFT_708196</name>
</gene>
<dbReference type="PANTHER" id="PTHR22847:SF637">
    <property type="entry name" value="WD REPEAT DOMAIN 5B"/>
    <property type="match status" value="1"/>
</dbReference>
<evidence type="ECO:0000313" key="7">
    <source>
        <dbReference type="Proteomes" id="UP000307440"/>
    </source>
</evidence>
<dbReference type="InterPro" id="IPR018391">
    <property type="entry name" value="PQQ_b-propeller_rpt"/>
</dbReference>
<feature type="domain" description="T6SS Phospholipase effector Tle1-like catalytic" evidence="5">
    <location>
        <begin position="71"/>
        <end position="379"/>
    </location>
</feature>
<feature type="repeat" description="WD" evidence="3">
    <location>
        <begin position="816"/>
        <end position="857"/>
    </location>
</feature>
<dbReference type="InterPro" id="IPR020472">
    <property type="entry name" value="WD40_PAC1"/>
</dbReference>
<dbReference type="GO" id="GO:1990234">
    <property type="term" value="C:transferase complex"/>
    <property type="evidence" value="ECO:0007669"/>
    <property type="project" value="UniProtKB-ARBA"/>
</dbReference>
<dbReference type="PRINTS" id="PR00320">
    <property type="entry name" value="GPROTEINBRPT"/>
</dbReference>
<feature type="compositionally biased region" description="Basic and acidic residues" evidence="4">
    <location>
        <begin position="1"/>
        <end position="21"/>
    </location>
</feature>
<dbReference type="AlphaFoldDB" id="A0A5C3KK83"/>
<dbReference type="InterPro" id="IPR015943">
    <property type="entry name" value="WD40/YVTN_repeat-like_dom_sf"/>
</dbReference>
<evidence type="ECO:0000259" key="5">
    <source>
        <dbReference type="Pfam" id="PF09994"/>
    </source>
</evidence>
<feature type="repeat" description="WD" evidence="3">
    <location>
        <begin position="774"/>
        <end position="815"/>
    </location>
</feature>
<dbReference type="Pfam" id="PF00400">
    <property type="entry name" value="WD40"/>
    <property type="match status" value="7"/>
</dbReference>
<evidence type="ECO:0000256" key="4">
    <source>
        <dbReference type="SAM" id="MobiDB-lite"/>
    </source>
</evidence>
<dbReference type="PANTHER" id="PTHR22847">
    <property type="entry name" value="WD40 REPEAT PROTEIN"/>
    <property type="match status" value="1"/>
</dbReference>
<organism evidence="6 7">
    <name type="scientific">Coprinopsis marcescibilis</name>
    <name type="common">Agaric fungus</name>
    <name type="synonym">Psathyrella marcescibilis</name>
    <dbReference type="NCBI Taxonomy" id="230819"/>
    <lineage>
        <taxon>Eukaryota</taxon>
        <taxon>Fungi</taxon>
        <taxon>Dikarya</taxon>
        <taxon>Basidiomycota</taxon>
        <taxon>Agaricomycotina</taxon>
        <taxon>Agaricomycetes</taxon>
        <taxon>Agaricomycetidae</taxon>
        <taxon>Agaricales</taxon>
        <taxon>Agaricineae</taxon>
        <taxon>Psathyrellaceae</taxon>
        <taxon>Coprinopsis</taxon>
    </lineage>
</organism>
<dbReference type="SMART" id="SM00564">
    <property type="entry name" value="PQQ"/>
    <property type="match status" value="4"/>
</dbReference>
<dbReference type="CDD" id="cd00200">
    <property type="entry name" value="WD40"/>
    <property type="match status" value="1"/>
</dbReference>
<keyword evidence="7" id="KW-1185">Reference proteome</keyword>
<sequence>MDKAAKADGAREQHGAARPTDDGAITVEPRIKAAQKIKNPKEHCECCCCLKPSPKIEIVMGTCGSHQKNGRNLIICIDGTANQFGKKNTNVIELYNLLKKDIGDEQLTWYNSGIGTYARPHWRSMKYWIQIFLHKVDLAIAWNFDKTLLAAYQWLAENYQEGDRIFLFGFSRGAFQVRALSAMINKVGLLYKGNEMQIPFAYQLYAQSEDEPLPADEDASKTPWYNKLFPRDGADTPDGNATKKGKKVSPTEKFKNAFSREVKVHFVGAWDTVSSIGIARGQRVLPGTTEGMTHVCYFRHALALDERRVKFLPEYAWGGSSRDPTQKVQRNLHDLGFDKMNRPVQALEVWFPGTHSDIGGGNWQNEDMDRSRPPLRWMVFEANAAGLRTRDFERELLPQEQVEIKESLTGVWHAFEFLPFKRLTYSLRLEGHVARMLTRRPHCWASRKIHPGQKIHPAVLVVNEAEGTYLPQARLASKNARSLLQRLRGDKGEREEFWRTVRGDGSTISEWLIDSLRAHARVAVKRLVNGEDINSQFKRIMGLDNGPQALIMAVIEALEVHSHKRVDEPPTEPSIQSNWKLSDEVKLDLLSRATESSPISRNGLLVPVNVIKPFVAGFLSGGTEEHKKPARKFLDLYGDMCILQLKGHTDRVVSVAFTPDGKNVVSGSGDNTIRVWDAATGRGVGEPLRGHKGLIWSVAVSADGQRIVSGSVDGTVRIWDARTGQEVASSPLRGSAEIFSVAISHNGSRIVAGSEDGKIQVWYAATGEQAIPPLEGHERWVRSIAISADGNQIVSGSGDSTVRVWDIQSGAEVMKMTGHTEYVVSVAISPDRSKLVSGSGDGTVRIWDAKTGQQVGEPLRGHTGEVNSVVFSPDSRRIVSGSDDNTIRIWDVETGKQVGKPLQGHTQWVYSVAISSDGKLIASGSYDGTVRIWDGELALSADLVDD</sequence>
<dbReference type="Pfam" id="PF09994">
    <property type="entry name" value="T6SS_Tle1-like_cat"/>
    <property type="match status" value="1"/>
</dbReference>
<dbReference type="OrthoDB" id="538223at2759"/>
<feature type="region of interest" description="Disordered" evidence="4">
    <location>
        <begin position="229"/>
        <end position="250"/>
    </location>
</feature>
<name>A0A5C3KK83_COPMA</name>
<dbReference type="InterPro" id="IPR018712">
    <property type="entry name" value="Tle1-like_cat"/>
</dbReference>
<evidence type="ECO:0000256" key="2">
    <source>
        <dbReference type="ARBA" id="ARBA00022737"/>
    </source>
</evidence>
<dbReference type="PROSITE" id="PS00678">
    <property type="entry name" value="WD_REPEATS_1"/>
    <property type="match status" value="5"/>
</dbReference>
<feature type="repeat" description="WD" evidence="3">
    <location>
        <begin position="688"/>
        <end position="729"/>
    </location>
</feature>
<keyword evidence="1 3" id="KW-0853">WD repeat</keyword>
<dbReference type="Proteomes" id="UP000307440">
    <property type="component" value="Unassembled WGS sequence"/>
</dbReference>
<dbReference type="Gene3D" id="2.130.10.10">
    <property type="entry name" value="YVTN repeat-like/Quinoprotein amine dehydrogenase"/>
    <property type="match status" value="4"/>
</dbReference>
<feature type="repeat" description="WD" evidence="3">
    <location>
        <begin position="902"/>
        <end position="934"/>
    </location>
</feature>